<keyword evidence="2" id="KW-1185">Reference proteome</keyword>
<organism evidence="1 2">
    <name type="scientific">Alloalcanivorax balearicus MACL04</name>
    <dbReference type="NCBI Taxonomy" id="1177182"/>
    <lineage>
        <taxon>Bacteria</taxon>
        <taxon>Pseudomonadati</taxon>
        <taxon>Pseudomonadota</taxon>
        <taxon>Gammaproteobacteria</taxon>
        <taxon>Oceanospirillales</taxon>
        <taxon>Alcanivoracaceae</taxon>
        <taxon>Alloalcanivorax</taxon>
    </lineage>
</organism>
<dbReference type="Proteomes" id="UP001064106">
    <property type="component" value="Unassembled WGS sequence"/>
</dbReference>
<accession>A0ABT2R0B2</accession>
<evidence type="ECO:0000313" key="2">
    <source>
        <dbReference type="Proteomes" id="UP001064106"/>
    </source>
</evidence>
<name>A0ABT2R0B2_9GAMM</name>
<sequence>MSKKLRVGDYFGLELAGGKFIVGRITFDPEQRKAKEGNYGNFNFVQDCYVIQVYEGIYSRIDSRDLAHLKVLIPGLYIFKSSFYKKLYKPAWRYLDHREVNPKTVEFPMVITNAERFYFEYGEISIPIEKGIDIRKTVHATNSQAVVNALHYMGRDDLVRKDYFMPASFLERSDLRFSEGSVLHDVAAMVGVDLGKGYYQLALEHGADLSRLYE</sequence>
<dbReference type="RefSeq" id="WP_022997011.1">
    <property type="nucleotide sequence ID" value="NZ_ARXS01000013.1"/>
</dbReference>
<comment type="caution">
    <text evidence="1">The sequence shown here is derived from an EMBL/GenBank/DDBJ whole genome shotgun (WGS) entry which is preliminary data.</text>
</comment>
<protein>
    <submittedName>
        <fullName evidence="1">Sugar efflux transporter B</fullName>
    </submittedName>
</protein>
<dbReference type="EMBL" id="ARXS01000013">
    <property type="protein sequence ID" value="MCU5783174.1"/>
    <property type="molecule type" value="Genomic_DNA"/>
</dbReference>
<evidence type="ECO:0000313" key="1">
    <source>
        <dbReference type="EMBL" id="MCU5783174.1"/>
    </source>
</evidence>
<dbReference type="GeneID" id="94685069"/>
<reference evidence="1" key="1">
    <citation type="submission" date="2012-09" db="EMBL/GenBank/DDBJ databases">
        <title>Genome Sequence of alkane-degrading Bacterium Alcanivorax balearicus MACL04.</title>
        <authorList>
            <person name="Lai Q."/>
            <person name="Shao Z."/>
        </authorList>
    </citation>
    <scope>NUCLEOTIDE SEQUENCE</scope>
    <source>
        <strain evidence="1">MACL04</strain>
    </source>
</reference>
<proteinExistence type="predicted"/>
<gene>
    <name evidence="1" type="ORF">MA04_02474</name>
</gene>